<evidence type="ECO:0000313" key="4">
    <source>
        <dbReference type="Proteomes" id="UP001497444"/>
    </source>
</evidence>
<feature type="domain" description="Calcineurin-like phosphoesterase" evidence="2">
    <location>
        <begin position="75"/>
        <end position="188"/>
    </location>
</feature>
<evidence type="ECO:0000313" key="3">
    <source>
        <dbReference type="EMBL" id="CAK9262870.1"/>
    </source>
</evidence>
<evidence type="ECO:0000259" key="2">
    <source>
        <dbReference type="Pfam" id="PF00149"/>
    </source>
</evidence>
<name>A0ABP0WBG6_9BRYO</name>
<dbReference type="CDD" id="cd07425">
    <property type="entry name" value="MPP_Shelphs"/>
    <property type="match status" value="1"/>
</dbReference>
<feature type="compositionally biased region" description="Low complexity" evidence="1">
    <location>
        <begin position="11"/>
        <end position="28"/>
    </location>
</feature>
<feature type="compositionally biased region" description="Basic and acidic residues" evidence="1">
    <location>
        <begin position="1"/>
        <end position="10"/>
    </location>
</feature>
<organism evidence="3 4">
    <name type="scientific">Sphagnum jensenii</name>
    <dbReference type="NCBI Taxonomy" id="128206"/>
    <lineage>
        <taxon>Eukaryota</taxon>
        <taxon>Viridiplantae</taxon>
        <taxon>Streptophyta</taxon>
        <taxon>Embryophyta</taxon>
        <taxon>Bryophyta</taxon>
        <taxon>Sphagnophytina</taxon>
        <taxon>Sphagnopsida</taxon>
        <taxon>Sphagnales</taxon>
        <taxon>Sphagnaceae</taxon>
        <taxon>Sphagnum</taxon>
    </lineage>
</organism>
<reference evidence="3" key="1">
    <citation type="submission" date="2024-02" db="EMBL/GenBank/DDBJ databases">
        <authorList>
            <consortium name="ELIXIR-Norway"/>
            <consortium name="Elixir Norway"/>
        </authorList>
    </citation>
    <scope>NUCLEOTIDE SEQUENCE</scope>
</reference>
<dbReference type="PANTHER" id="PTHR47680">
    <property type="entry name" value="SHEWANELLA-LIKE PROTEIN PHOSPHATASE 2"/>
    <property type="match status" value="1"/>
</dbReference>
<dbReference type="EMBL" id="OZ020110">
    <property type="protein sequence ID" value="CAK9262870.1"/>
    <property type="molecule type" value="Genomic_DNA"/>
</dbReference>
<protein>
    <recommendedName>
        <fullName evidence="2">Calcineurin-like phosphoesterase domain-containing protein</fullName>
    </recommendedName>
</protein>
<dbReference type="InterPro" id="IPR041787">
    <property type="entry name" value="MPP_Shelphs"/>
</dbReference>
<dbReference type="Pfam" id="PF00149">
    <property type="entry name" value="Metallophos"/>
    <property type="match status" value="1"/>
</dbReference>
<dbReference type="PANTHER" id="PTHR47680:SF2">
    <property type="entry name" value="SHEWANELLA-LIKE PROTEIN PHOSPHATASE 2"/>
    <property type="match status" value="1"/>
</dbReference>
<dbReference type="Gene3D" id="3.60.21.10">
    <property type="match status" value="1"/>
</dbReference>
<sequence>MPGKVEETREAAAAPDSSSSTSSSSSSAPFCSNVPALVSDFVDSFVDFVVGGQFLGSEMGRRGRMLSTWLPAPERLIAIGDIHGDLSKARAALRVAQVLDANDHWIGGKTVVVQVGDLLDRGGEELKVIYLLEKLKLEAQSAGGDVHVLNGNHEIMNMEGDFRYVTPAGLNDFRNWAHWFTLGNLLKDKCEGLTKTPDLFHSIPVSYPEGLRARIAALRPGGPISSRFLANHRTVLVVGSSVFVHGGLLPAHMDYGLEHINQEVRDWMLGKNGWRGPSYLHGANAIVWLRKYSVVKESRCDCELLNEAIASIPGAQRMVVGHTIQNRRGINSICNDTVIRVDVGLSKGCGDGEPQVLEIMNDRELRVLSAHSPLQFINAGKTTKNGIAIKDKDKIGLQSLLPDNPQRYV</sequence>
<accession>A0ABP0WBG6</accession>
<proteinExistence type="predicted"/>
<dbReference type="SUPFAM" id="SSF56300">
    <property type="entry name" value="Metallo-dependent phosphatases"/>
    <property type="match status" value="1"/>
</dbReference>
<dbReference type="InterPro" id="IPR029052">
    <property type="entry name" value="Metallo-depent_PP-like"/>
</dbReference>
<feature type="region of interest" description="Disordered" evidence="1">
    <location>
        <begin position="1"/>
        <end position="29"/>
    </location>
</feature>
<gene>
    <name evidence="3" type="ORF">CSSPJE1EN1_LOCUS8348</name>
</gene>
<keyword evidence="4" id="KW-1185">Reference proteome</keyword>
<dbReference type="InterPro" id="IPR004843">
    <property type="entry name" value="Calcineurin-like_PHP"/>
</dbReference>
<dbReference type="Proteomes" id="UP001497444">
    <property type="component" value="Chromosome 15"/>
</dbReference>
<evidence type="ECO:0000256" key="1">
    <source>
        <dbReference type="SAM" id="MobiDB-lite"/>
    </source>
</evidence>